<sequence>MKASLRTDSLGSYSRMQYFVNAYFKLRLKNGYAVNPKVEPWCETVKHFIGENGGIFLYVKK</sequence>
<evidence type="ECO:0000313" key="1">
    <source>
        <dbReference type="EMBL" id="SFF35704.1"/>
    </source>
</evidence>
<name>A0A1I2I088_9BACL</name>
<keyword evidence="2" id="KW-1185">Reference proteome</keyword>
<protein>
    <submittedName>
        <fullName evidence="1">Uncharacterized protein</fullName>
    </submittedName>
</protein>
<dbReference type="AlphaFoldDB" id="A0A1I2I088"/>
<organism evidence="1 2">
    <name type="scientific">Paenibacillus algorifonticola</name>
    <dbReference type="NCBI Taxonomy" id="684063"/>
    <lineage>
        <taxon>Bacteria</taxon>
        <taxon>Bacillati</taxon>
        <taxon>Bacillota</taxon>
        <taxon>Bacilli</taxon>
        <taxon>Bacillales</taxon>
        <taxon>Paenibacillaceae</taxon>
        <taxon>Paenibacillus</taxon>
    </lineage>
</organism>
<gene>
    <name evidence="1" type="ORF">SAMN04487969_12929</name>
</gene>
<proteinExistence type="predicted"/>
<evidence type="ECO:0000313" key="2">
    <source>
        <dbReference type="Proteomes" id="UP000183410"/>
    </source>
</evidence>
<reference evidence="2" key="1">
    <citation type="submission" date="2016-10" db="EMBL/GenBank/DDBJ databases">
        <authorList>
            <person name="Varghese N."/>
            <person name="Submissions S."/>
        </authorList>
    </citation>
    <scope>NUCLEOTIDE SEQUENCE [LARGE SCALE GENOMIC DNA]</scope>
    <source>
        <strain evidence="2">CGMCC 1.10223</strain>
    </source>
</reference>
<dbReference type="EMBL" id="FONN01000029">
    <property type="protein sequence ID" value="SFF35704.1"/>
    <property type="molecule type" value="Genomic_DNA"/>
</dbReference>
<dbReference type="Proteomes" id="UP000183410">
    <property type="component" value="Unassembled WGS sequence"/>
</dbReference>
<accession>A0A1I2I088</accession>